<comment type="cofactor">
    <cofactor evidence="1">
        <name>Zn(2+)</name>
        <dbReference type="ChEBI" id="CHEBI:29105"/>
    </cofactor>
</comment>
<dbReference type="AlphaFoldDB" id="A0A1L6MVK3"/>
<evidence type="ECO:0000256" key="11">
    <source>
        <dbReference type="ARBA" id="ARBA00093666"/>
    </source>
</evidence>
<evidence type="ECO:0000256" key="7">
    <source>
        <dbReference type="ARBA" id="ARBA00022833"/>
    </source>
</evidence>
<organism evidence="14 15">
    <name type="scientific">Pajaroellobacter abortibovis</name>
    <dbReference type="NCBI Taxonomy" id="1882918"/>
    <lineage>
        <taxon>Bacteria</taxon>
        <taxon>Pseudomonadati</taxon>
        <taxon>Myxococcota</taxon>
        <taxon>Polyangia</taxon>
        <taxon>Polyangiales</taxon>
        <taxon>Polyangiaceae</taxon>
    </lineage>
</organism>
<dbReference type="InterPro" id="IPR010275">
    <property type="entry name" value="MepK"/>
</dbReference>
<evidence type="ECO:0000256" key="5">
    <source>
        <dbReference type="ARBA" id="ARBA00022729"/>
    </source>
</evidence>
<dbReference type="Pfam" id="PF05951">
    <property type="entry name" value="Peptidase_M15_2"/>
    <property type="match status" value="1"/>
</dbReference>
<keyword evidence="7" id="KW-0862">Zinc</keyword>
<proteinExistence type="inferred from homology"/>
<reference evidence="14 15" key="1">
    <citation type="submission" date="2016-08" db="EMBL/GenBank/DDBJ databases">
        <title>Identification and validation of antigenic proteins from Pajaroellobacter abortibovis using de-novo genome sequence assembly and reverse vaccinology.</title>
        <authorList>
            <person name="Welly B.T."/>
            <person name="Miller M.R."/>
            <person name="Stott J.L."/>
            <person name="Blanchard M.T."/>
            <person name="Islas-Trejo A.D."/>
            <person name="O'Rourke S.M."/>
            <person name="Young A.E."/>
            <person name="Medrano J.F."/>
            <person name="Van Eenennaam A.L."/>
        </authorList>
    </citation>
    <scope>NUCLEOTIDE SEQUENCE [LARGE SCALE GENOMIC DNA]</scope>
    <source>
        <strain evidence="14 15">BTF92-0548A/99-0131</strain>
    </source>
</reference>
<evidence type="ECO:0000256" key="2">
    <source>
        <dbReference type="ARBA" id="ARBA00004776"/>
    </source>
</evidence>
<dbReference type="GO" id="GO:0071555">
    <property type="term" value="P:cell wall organization"/>
    <property type="evidence" value="ECO:0007669"/>
    <property type="project" value="UniProtKB-KW"/>
</dbReference>
<evidence type="ECO:0000313" key="14">
    <source>
        <dbReference type="EMBL" id="APR99570.1"/>
    </source>
</evidence>
<evidence type="ECO:0000256" key="12">
    <source>
        <dbReference type="SAM" id="MobiDB-lite"/>
    </source>
</evidence>
<feature type="signal peptide" evidence="13">
    <location>
        <begin position="1"/>
        <end position="25"/>
    </location>
</feature>
<dbReference type="KEGG" id="pabo:BCY86_01900"/>
<dbReference type="PROSITE" id="PS51257">
    <property type="entry name" value="PROKAR_LIPOPROTEIN"/>
    <property type="match status" value="1"/>
</dbReference>
<protein>
    <recommendedName>
        <fullName evidence="11">Murein endopeptidase K</fullName>
    </recommendedName>
</protein>
<evidence type="ECO:0000256" key="4">
    <source>
        <dbReference type="ARBA" id="ARBA00022723"/>
    </source>
</evidence>
<evidence type="ECO:0000256" key="13">
    <source>
        <dbReference type="SAM" id="SignalP"/>
    </source>
</evidence>
<dbReference type="InterPro" id="IPR009045">
    <property type="entry name" value="Zn_M74/Hedgehog-like"/>
</dbReference>
<keyword evidence="3" id="KW-0645">Protease</keyword>
<dbReference type="Proteomes" id="UP000185544">
    <property type="component" value="Chromosome"/>
</dbReference>
<dbReference type="PANTHER" id="PTHR37425">
    <property type="match status" value="1"/>
</dbReference>
<keyword evidence="4" id="KW-0479">Metal-binding</keyword>
<evidence type="ECO:0000256" key="9">
    <source>
        <dbReference type="ARBA" id="ARBA00023316"/>
    </source>
</evidence>
<feature type="compositionally biased region" description="Low complexity" evidence="12">
    <location>
        <begin position="49"/>
        <end position="64"/>
    </location>
</feature>
<evidence type="ECO:0000256" key="8">
    <source>
        <dbReference type="ARBA" id="ARBA00023049"/>
    </source>
</evidence>
<dbReference type="PANTHER" id="PTHR37425:SF1">
    <property type="entry name" value="OUTER MEMBRANE PROTEIN"/>
    <property type="match status" value="1"/>
</dbReference>
<dbReference type="GO" id="GO:0008237">
    <property type="term" value="F:metallopeptidase activity"/>
    <property type="evidence" value="ECO:0007669"/>
    <property type="project" value="UniProtKB-KW"/>
</dbReference>
<feature type="chain" id="PRO_5012453750" description="Murein endopeptidase K" evidence="13">
    <location>
        <begin position="26"/>
        <end position="275"/>
    </location>
</feature>
<sequence length="275" mass="30379">MSTRFFWVVGGLWMGVVGCLSTTHAAPSPSQKSGKAKPRAPHTSHGSQRVSSTPSRVPSRPNTTKKPTTTGYQALRQQWHQATPGKKAPLDERGLPMLVLHAINTSERVILTAASEKGGFSGLDLDKAAHLLREPSTGNQHPIEPRIIDILYQLQHRFHAEEVRIISGYRTLRGDQSNHGKGRAVDVLVPGVKDEQVAQFARGLGFVGVGLYPTSGFVHIDVRDRSYFWVDSSPPGQKSRLRGVLFDLAKQNDEHARWRGEHSTPPLKWIPTVDN</sequence>
<keyword evidence="5 13" id="KW-0732">Signal</keyword>
<keyword evidence="9" id="KW-0961">Cell wall biogenesis/degradation</keyword>
<keyword evidence="8" id="KW-0482">Metalloprotease</keyword>
<gene>
    <name evidence="14" type="ORF">BCY86_01900</name>
</gene>
<evidence type="ECO:0000313" key="15">
    <source>
        <dbReference type="Proteomes" id="UP000185544"/>
    </source>
</evidence>
<feature type="region of interest" description="Disordered" evidence="12">
    <location>
        <begin position="24"/>
        <end position="71"/>
    </location>
</feature>
<evidence type="ECO:0000256" key="10">
    <source>
        <dbReference type="ARBA" id="ARBA00093448"/>
    </source>
</evidence>
<evidence type="ECO:0000256" key="3">
    <source>
        <dbReference type="ARBA" id="ARBA00022670"/>
    </source>
</evidence>
<keyword evidence="15" id="KW-1185">Reference proteome</keyword>
<dbReference type="GO" id="GO:0046872">
    <property type="term" value="F:metal ion binding"/>
    <property type="evidence" value="ECO:0007669"/>
    <property type="project" value="UniProtKB-KW"/>
</dbReference>
<comment type="similarity">
    <text evidence="10">Belongs to the peptidase M15 family.</text>
</comment>
<evidence type="ECO:0000256" key="1">
    <source>
        <dbReference type="ARBA" id="ARBA00001947"/>
    </source>
</evidence>
<feature type="compositionally biased region" description="Polar residues" evidence="12">
    <location>
        <begin position="24"/>
        <end position="33"/>
    </location>
</feature>
<name>A0A1L6MVK3_9BACT</name>
<evidence type="ECO:0000256" key="6">
    <source>
        <dbReference type="ARBA" id="ARBA00022801"/>
    </source>
</evidence>
<dbReference type="EMBL" id="CP016908">
    <property type="protein sequence ID" value="APR99570.1"/>
    <property type="molecule type" value="Genomic_DNA"/>
</dbReference>
<dbReference type="GO" id="GO:0006508">
    <property type="term" value="P:proteolysis"/>
    <property type="evidence" value="ECO:0007669"/>
    <property type="project" value="UniProtKB-KW"/>
</dbReference>
<dbReference type="STRING" id="1882918.BCY86_01900"/>
<comment type="pathway">
    <text evidence="2">Cell wall biogenesis; cell wall polysaccharide biosynthesis.</text>
</comment>
<dbReference type="SUPFAM" id="SSF55166">
    <property type="entry name" value="Hedgehog/DD-peptidase"/>
    <property type="match status" value="1"/>
</dbReference>
<keyword evidence="6" id="KW-0378">Hydrolase</keyword>
<dbReference type="Gene3D" id="3.30.1380.10">
    <property type="match status" value="1"/>
</dbReference>
<accession>A0A1L6MVK3</accession>